<protein>
    <submittedName>
        <fullName evidence="2">Uncharacterized protein</fullName>
    </submittedName>
</protein>
<reference evidence="2 3" key="1">
    <citation type="submission" date="2016-10" db="EMBL/GenBank/DDBJ databases">
        <title>Draft genome sequence of Coniochaeta ligniaria NRRL30616, a lignocellulolytic fungus for bioabatement of inhibitors in plant biomass hydrolysates.</title>
        <authorList>
            <consortium name="DOE Joint Genome Institute"/>
            <person name="Jimenez D.J."/>
            <person name="Hector R.E."/>
            <person name="Riley R."/>
            <person name="Sun H."/>
            <person name="Grigoriev I.V."/>
            <person name="Van Elsas J.D."/>
            <person name="Nichols N.N."/>
        </authorList>
    </citation>
    <scope>NUCLEOTIDE SEQUENCE [LARGE SCALE GENOMIC DNA]</scope>
    <source>
        <strain evidence="2 3">NRRL 30616</strain>
    </source>
</reference>
<feature type="compositionally biased region" description="Low complexity" evidence="1">
    <location>
        <begin position="28"/>
        <end position="44"/>
    </location>
</feature>
<dbReference type="EMBL" id="KV875097">
    <property type="protein sequence ID" value="OIW29429.1"/>
    <property type="molecule type" value="Genomic_DNA"/>
</dbReference>
<name>A0A1J7IPZ3_9PEZI</name>
<evidence type="ECO:0000313" key="2">
    <source>
        <dbReference type="EMBL" id="OIW29429.1"/>
    </source>
</evidence>
<keyword evidence="3" id="KW-1185">Reference proteome</keyword>
<dbReference type="AlphaFoldDB" id="A0A1J7IPZ3"/>
<sequence>MCHQVTYTLTCEHVKTQTIYCADATDTSSGTGNSSSSRNGQSSSSKHRSKSGVGSHSSKPKSSSHHSKASSSAGSSSKAQKRACANLTIQALPYPTPPSYASNPASFFSSPLSPRCPLAADCPFEAKNRCWNCCWCGKAWNETGRCSCVMLIDGNQVQCEHICCSQCEPAVGSGGWESAAGYA</sequence>
<feature type="compositionally biased region" description="Basic residues" evidence="1">
    <location>
        <begin position="58"/>
        <end position="68"/>
    </location>
</feature>
<feature type="region of interest" description="Disordered" evidence="1">
    <location>
        <begin position="26"/>
        <end position="78"/>
    </location>
</feature>
<feature type="compositionally biased region" description="Low complexity" evidence="1">
    <location>
        <begin position="69"/>
        <end position="78"/>
    </location>
</feature>
<proteinExistence type="predicted"/>
<evidence type="ECO:0000313" key="3">
    <source>
        <dbReference type="Proteomes" id="UP000182658"/>
    </source>
</evidence>
<dbReference type="Proteomes" id="UP000182658">
    <property type="component" value="Unassembled WGS sequence"/>
</dbReference>
<gene>
    <name evidence="2" type="ORF">CONLIGDRAFT_631498</name>
</gene>
<accession>A0A1J7IPZ3</accession>
<evidence type="ECO:0000256" key="1">
    <source>
        <dbReference type="SAM" id="MobiDB-lite"/>
    </source>
</evidence>
<dbReference type="InParanoid" id="A0A1J7IPZ3"/>
<organism evidence="2 3">
    <name type="scientific">Coniochaeta ligniaria NRRL 30616</name>
    <dbReference type="NCBI Taxonomy" id="1408157"/>
    <lineage>
        <taxon>Eukaryota</taxon>
        <taxon>Fungi</taxon>
        <taxon>Dikarya</taxon>
        <taxon>Ascomycota</taxon>
        <taxon>Pezizomycotina</taxon>
        <taxon>Sordariomycetes</taxon>
        <taxon>Sordariomycetidae</taxon>
        <taxon>Coniochaetales</taxon>
        <taxon>Coniochaetaceae</taxon>
        <taxon>Coniochaeta</taxon>
    </lineage>
</organism>
<dbReference type="OrthoDB" id="5149687at2759"/>